<dbReference type="GeneID" id="95796846"/>
<dbReference type="AlphaFoldDB" id="A0A7W7GID8"/>
<reference evidence="2 3" key="1">
    <citation type="submission" date="2020-08" db="EMBL/GenBank/DDBJ databases">
        <title>Sequencing the genomes of 1000 actinobacteria strains.</title>
        <authorList>
            <person name="Klenk H.-P."/>
        </authorList>
    </citation>
    <scope>NUCLEOTIDE SEQUENCE [LARGE SCALE GENOMIC DNA]</scope>
    <source>
        <strain evidence="2 3">DSM 40483</strain>
    </source>
</reference>
<accession>A0A7W7GID8</accession>
<feature type="transmembrane region" description="Helical" evidence="1">
    <location>
        <begin position="44"/>
        <end position="63"/>
    </location>
</feature>
<sequence>MTTDAYRVARAAGCLEATFAVAVGMNLAEAVWDPGGAGWRAARAAATVLFTVALVAYLVLRVLRWRRARSGRP</sequence>
<protein>
    <submittedName>
        <fullName evidence="2">Uncharacterized protein</fullName>
    </submittedName>
</protein>
<gene>
    <name evidence="2" type="ORF">BJ965_004873</name>
</gene>
<keyword evidence="3" id="KW-1185">Reference proteome</keyword>
<organism evidence="2 3">
    <name type="scientific">Streptomyces luteogriseus</name>
    <dbReference type="NCBI Taxonomy" id="68233"/>
    <lineage>
        <taxon>Bacteria</taxon>
        <taxon>Bacillati</taxon>
        <taxon>Actinomycetota</taxon>
        <taxon>Actinomycetes</taxon>
        <taxon>Kitasatosporales</taxon>
        <taxon>Streptomycetaceae</taxon>
        <taxon>Streptomyces</taxon>
    </lineage>
</organism>
<dbReference type="EMBL" id="JACHMS010000001">
    <property type="protein sequence ID" value="MBB4714991.1"/>
    <property type="molecule type" value="Genomic_DNA"/>
</dbReference>
<comment type="caution">
    <text evidence="2">The sequence shown here is derived from an EMBL/GenBank/DDBJ whole genome shotgun (WGS) entry which is preliminary data.</text>
</comment>
<dbReference type="RefSeq" id="WP_184910743.1">
    <property type="nucleotide sequence ID" value="NZ_JACHMS010000001.1"/>
</dbReference>
<keyword evidence="1" id="KW-1133">Transmembrane helix</keyword>
<keyword evidence="1" id="KW-0812">Transmembrane</keyword>
<evidence type="ECO:0000256" key="1">
    <source>
        <dbReference type="SAM" id="Phobius"/>
    </source>
</evidence>
<name>A0A7W7GID8_9ACTN</name>
<keyword evidence="1" id="KW-0472">Membrane</keyword>
<evidence type="ECO:0000313" key="2">
    <source>
        <dbReference type="EMBL" id="MBB4714991.1"/>
    </source>
</evidence>
<proteinExistence type="predicted"/>
<dbReference type="Proteomes" id="UP000565089">
    <property type="component" value="Unassembled WGS sequence"/>
</dbReference>
<evidence type="ECO:0000313" key="3">
    <source>
        <dbReference type="Proteomes" id="UP000565089"/>
    </source>
</evidence>
<feature type="transmembrane region" description="Helical" evidence="1">
    <location>
        <begin position="12"/>
        <end position="32"/>
    </location>
</feature>